<name>A0A1G8HJN1_9RHOO</name>
<dbReference type="Proteomes" id="UP000198607">
    <property type="component" value="Unassembled WGS sequence"/>
</dbReference>
<evidence type="ECO:0000256" key="2">
    <source>
        <dbReference type="ARBA" id="ARBA00022679"/>
    </source>
</evidence>
<dbReference type="SUPFAM" id="SSF53328">
    <property type="entry name" value="Formyltransferase"/>
    <property type="match status" value="1"/>
</dbReference>
<feature type="binding site" evidence="4">
    <location>
        <begin position="90"/>
        <end position="93"/>
    </location>
    <ligand>
        <name>(6R)-10-formyltetrahydrofolate</name>
        <dbReference type="ChEBI" id="CHEBI:195366"/>
    </ligand>
</feature>
<dbReference type="STRING" id="83767.SAMN05660652_02820"/>
<dbReference type="PANTHER" id="PTHR43369">
    <property type="entry name" value="PHOSPHORIBOSYLGLYCINAMIDE FORMYLTRANSFERASE"/>
    <property type="match status" value="1"/>
</dbReference>
<comment type="function">
    <text evidence="4">Catalyzes the transfer of a formyl group from 10-formyltetrahydrofolate to 5-phospho-ribosyl-glycinamide (GAR), producing 5-phospho-ribosyl-N-formylglycinamide (FGAR) and tetrahydrofolate.</text>
</comment>
<organism evidence="6 7">
    <name type="scientific">Propionivibrio dicarboxylicus</name>
    <dbReference type="NCBI Taxonomy" id="83767"/>
    <lineage>
        <taxon>Bacteria</taxon>
        <taxon>Pseudomonadati</taxon>
        <taxon>Pseudomonadota</taxon>
        <taxon>Betaproteobacteria</taxon>
        <taxon>Rhodocyclales</taxon>
        <taxon>Rhodocyclaceae</taxon>
        <taxon>Propionivibrio</taxon>
    </lineage>
</organism>
<feature type="domain" description="Formyl transferase N-terminal" evidence="5">
    <location>
        <begin position="2"/>
        <end position="182"/>
    </location>
</feature>
<feature type="site" description="Raises pKa of active site His" evidence="4">
    <location>
        <position position="145"/>
    </location>
</feature>
<proteinExistence type="inferred from homology"/>
<comment type="pathway">
    <text evidence="1 4">Purine metabolism; IMP biosynthesis via de novo pathway; N(2)-formyl-N(1)-(5-phospho-D-ribosyl)glycinamide from N(1)-(5-phospho-D-ribosyl)glycinamide (10-formyl THF route): step 1/1.</text>
</comment>
<dbReference type="HAMAP" id="MF_01930">
    <property type="entry name" value="PurN"/>
    <property type="match status" value="1"/>
</dbReference>
<evidence type="ECO:0000256" key="3">
    <source>
        <dbReference type="ARBA" id="ARBA00022755"/>
    </source>
</evidence>
<dbReference type="Gene3D" id="3.40.50.170">
    <property type="entry name" value="Formyl transferase, N-terminal domain"/>
    <property type="match status" value="1"/>
</dbReference>
<feature type="binding site" evidence="4">
    <location>
        <position position="107"/>
    </location>
    <ligand>
        <name>(6R)-10-formyltetrahydrofolate</name>
        <dbReference type="ChEBI" id="CHEBI:195366"/>
    </ligand>
</feature>
<reference evidence="6 7" key="1">
    <citation type="submission" date="2016-10" db="EMBL/GenBank/DDBJ databases">
        <authorList>
            <person name="de Groot N.N."/>
        </authorList>
    </citation>
    <scope>NUCLEOTIDE SEQUENCE [LARGE SCALE GENOMIC DNA]</scope>
    <source>
        <strain evidence="6 7">DSM 5885</strain>
    </source>
</reference>
<gene>
    <name evidence="4" type="primary">purN</name>
    <name evidence="6" type="ORF">SAMN05660652_02820</name>
</gene>
<dbReference type="GO" id="GO:0006189">
    <property type="term" value="P:'de novo' IMP biosynthetic process"/>
    <property type="evidence" value="ECO:0007669"/>
    <property type="project" value="UniProtKB-UniRule"/>
</dbReference>
<evidence type="ECO:0000313" key="6">
    <source>
        <dbReference type="EMBL" id="SDI06849.1"/>
    </source>
</evidence>
<dbReference type="PANTHER" id="PTHR43369:SF2">
    <property type="entry name" value="PHOSPHORIBOSYLGLYCINAMIDE FORMYLTRANSFERASE"/>
    <property type="match status" value="1"/>
</dbReference>
<dbReference type="EC" id="2.1.2.2" evidence="4"/>
<feature type="binding site" evidence="4">
    <location>
        <position position="65"/>
    </location>
    <ligand>
        <name>(6R)-10-formyltetrahydrofolate</name>
        <dbReference type="ChEBI" id="CHEBI:195366"/>
    </ligand>
</feature>
<comment type="catalytic activity">
    <reaction evidence="4">
        <text>N(1)-(5-phospho-beta-D-ribosyl)glycinamide + (6R)-10-formyltetrahydrofolate = N(2)-formyl-N(1)-(5-phospho-beta-D-ribosyl)glycinamide + (6S)-5,6,7,8-tetrahydrofolate + H(+)</text>
        <dbReference type="Rhea" id="RHEA:15053"/>
        <dbReference type="ChEBI" id="CHEBI:15378"/>
        <dbReference type="ChEBI" id="CHEBI:57453"/>
        <dbReference type="ChEBI" id="CHEBI:143788"/>
        <dbReference type="ChEBI" id="CHEBI:147286"/>
        <dbReference type="ChEBI" id="CHEBI:195366"/>
        <dbReference type="EC" id="2.1.2.2"/>
    </reaction>
</comment>
<keyword evidence="2 4" id="KW-0808">Transferase</keyword>
<dbReference type="Pfam" id="PF00551">
    <property type="entry name" value="Formyl_trans_N"/>
    <property type="match status" value="1"/>
</dbReference>
<protein>
    <recommendedName>
        <fullName evidence="4">Phosphoribosylglycinamide formyltransferase</fullName>
        <ecNumber evidence="4">2.1.2.2</ecNumber>
    </recommendedName>
    <alternativeName>
        <fullName evidence="4">5'-phosphoribosylglycinamide transformylase</fullName>
    </alternativeName>
    <alternativeName>
        <fullName evidence="4">GAR transformylase</fullName>
        <shortName evidence="4">GART</shortName>
    </alternativeName>
</protein>
<accession>A0A1G8HJN1</accession>
<dbReference type="GO" id="GO:0005829">
    <property type="term" value="C:cytosol"/>
    <property type="evidence" value="ECO:0007669"/>
    <property type="project" value="TreeGrafter"/>
</dbReference>
<evidence type="ECO:0000256" key="1">
    <source>
        <dbReference type="ARBA" id="ARBA00005054"/>
    </source>
</evidence>
<dbReference type="UniPathway" id="UPA00074">
    <property type="reaction ID" value="UER00126"/>
</dbReference>
<dbReference type="EMBL" id="FNCY01000012">
    <property type="protein sequence ID" value="SDI06849.1"/>
    <property type="molecule type" value="Genomic_DNA"/>
</dbReference>
<dbReference type="NCBIfam" id="TIGR00639">
    <property type="entry name" value="PurN"/>
    <property type="match status" value="1"/>
</dbReference>
<feature type="active site" description="Proton donor" evidence="4">
    <location>
        <position position="109"/>
    </location>
</feature>
<evidence type="ECO:0000256" key="4">
    <source>
        <dbReference type="HAMAP-Rule" id="MF_01930"/>
    </source>
</evidence>
<sequence>MKRLVILISGRGSNMLSILDAAASGALPAEIVAVISNRQEAPGLETARARGIPVGVVDHRAHASRESFDAALAEAIDACSPDLVVLAGFMRILTDAFVLRYAGRMINIHPSLLPSFPGLHTHRQALAAGVRVHGCTVHFVTPTLDHGPIIAQAAVPVVDGDDESALAARVLVAEHALYPQAIRWFVEDRLSLVDGCVRLAAPQRVSPGLVSPACLSS</sequence>
<dbReference type="GO" id="GO:0004644">
    <property type="term" value="F:phosphoribosylglycinamide formyltransferase activity"/>
    <property type="evidence" value="ECO:0007669"/>
    <property type="project" value="UniProtKB-UniRule"/>
</dbReference>
<dbReference type="OrthoDB" id="9806170at2"/>
<dbReference type="InterPro" id="IPR002376">
    <property type="entry name" value="Formyl_transf_N"/>
</dbReference>
<dbReference type="AlphaFoldDB" id="A0A1G8HJN1"/>
<dbReference type="CDD" id="cd08645">
    <property type="entry name" value="FMT_core_GART"/>
    <property type="match status" value="1"/>
</dbReference>
<feature type="binding site" evidence="4">
    <location>
        <begin position="12"/>
        <end position="14"/>
    </location>
    <ligand>
        <name>N(1)-(5-phospho-beta-D-ribosyl)glycinamide</name>
        <dbReference type="ChEBI" id="CHEBI:143788"/>
    </ligand>
</feature>
<comment type="similarity">
    <text evidence="4">Belongs to the GART family.</text>
</comment>
<evidence type="ECO:0000313" key="7">
    <source>
        <dbReference type="Proteomes" id="UP000198607"/>
    </source>
</evidence>
<dbReference type="InterPro" id="IPR036477">
    <property type="entry name" value="Formyl_transf_N_sf"/>
</dbReference>
<keyword evidence="7" id="KW-1185">Reference proteome</keyword>
<evidence type="ECO:0000259" key="5">
    <source>
        <dbReference type="Pfam" id="PF00551"/>
    </source>
</evidence>
<keyword evidence="3 4" id="KW-0658">Purine biosynthesis</keyword>
<dbReference type="RefSeq" id="WP_091938545.1">
    <property type="nucleotide sequence ID" value="NZ_FNCY01000012.1"/>
</dbReference>
<dbReference type="InterPro" id="IPR004607">
    <property type="entry name" value="GART"/>
</dbReference>